<accession>A0A0E9TMP5</accession>
<evidence type="ECO:0000313" key="1">
    <source>
        <dbReference type="EMBL" id="JAH54150.1"/>
    </source>
</evidence>
<name>A0A0E9TMP5_ANGAN</name>
<reference evidence="1" key="1">
    <citation type="submission" date="2014-11" db="EMBL/GenBank/DDBJ databases">
        <authorList>
            <person name="Amaro Gonzalez C."/>
        </authorList>
    </citation>
    <scope>NUCLEOTIDE SEQUENCE</scope>
</reference>
<dbReference type="AlphaFoldDB" id="A0A0E9TMP5"/>
<dbReference type="EMBL" id="GBXM01054427">
    <property type="protein sequence ID" value="JAH54150.1"/>
    <property type="molecule type" value="Transcribed_RNA"/>
</dbReference>
<organism evidence="1">
    <name type="scientific">Anguilla anguilla</name>
    <name type="common">European freshwater eel</name>
    <name type="synonym">Muraena anguilla</name>
    <dbReference type="NCBI Taxonomy" id="7936"/>
    <lineage>
        <taxon>Eukaryota</taxon>
        <taxon>Metazoa</taxon>
        <taxon>Chordata</taxon>
        <taxon>Craniata</taxon>
        <taxon>Vertebrata</taxon>
        <taxon>Euteleostomi</taxon>
        <taxon>Actinopterygii</taxon>
        <taxon>Neopterygii</taxon>
        <taxon>Teleostei</taxon>
        <taxon>Anguilliformes</taxon>
        <taxon>Anguillidae</taxon>
        <taxon>Anguilla</taxon>
    </lineage>
</organism>
<reference evidence="1" key="2">
    <citation type="journal article" date="2015" name="Fish Shellfish Immunol.">
        <title>Early steps in the European eel (Anguilla anguilla)-Vibrio vulnificus interaction in the gills: Role of the RtxA13 toxin.</title>
        <authorList>
            <person name="Callol A."/>
            <person name="Pajuelo D."/>
            <person name="Ebbesson L."/>
            <person name="Teles M."/>
            <person name="MacKenzie S."/>
            <person name="Amaro C."/>
        </authorList>
    </citation>
    <scope>NUCLEOTIDE SEQUENCE</scope>
</reference>
<proteinExistence type="predicted"/>
<protein>
    <submittedName>
        <fullName evidence="1">Uncharacterized protein</fullName>
    </submittedName>
</protein>
<sequence length="20" mass="2448">MNHLTLKLPQLLIKLQFHLF</sequence>